<dbReference type="Proteomes" id="UP000616885">
    <property type="component" value="Unassembled WGS sequence"/>
</dbReference>
<name>A0A8H7TSP6_BIOOC</name>
<evidence type="ECO:0000313" key="2">
    <source>
        <dbReference type="EMBL" id="KAF9757812.1"/>
    </source>
</evidence>
<feature type="region of interest" description="Disordered" evidence="1">
    <location>
        <begin position="1"/>
        <end position="41"/>
    </location>
</feature>
<accession>A0A8H7TSP6</accession>
<evidence type="ECO:0000313" key="3">
    <source>
        <dbReference type="Proteomes" id="UP000616885"/>
    </source>
</evidence>
<organism evidence="2 3">
    <name type="scientific">Bionectria ochroleuca</name>
    <name type="common">Gliocladium roseum</name>
    <dbReference type="NCBI Taxonomy" id="29856"/>
    <lineage>
        <taxon>Eukaryota</taxon>
        <taxon>Fungi</taxon>
        <taxon>Dikarya</taxon>
        <taxon>Ascomycota</taxon>
        <taxon>Pezizomycotina</taxon>
        <taxon>Sordariomycetes</taxon>
        <taxon>Hypocreomycetidae</taxon>
        <taxon>Hypocreales</taxon>
        <taxon>Bionectriaceae</taxon>
        <taxon>Clonostachys</taxon>
    </lineage>
</organism>
<gene>
    <name evidence="2" type="ORF">IM811_008756</name>
</gene>
<dbReference type="EMBL" id="JADCTT010000002">
    <property type="protein sequence ID" value="KAF9757812.1"/>
    <property type="molecule type" value="Genomic_DNA"/>
</dbReference>
<dbReference type="AlphaFoldDB" id="A0A8H7TSP6"/>
<sequence length="138" mass="14926">MFNNDEQAPPPYDFIDKATTPPGNPLTESHQHRRTSKTVASVSPALAAPNNPILLARLFGRGPSTKLIISTRTSLQAYNAIDGSHLWQIHGRDSSVMSDGIPTQFTSKISSSYDGNLATWYTDSNSTVTAATFPAHPI</sequence>
<evidence type="ECO:0000256" key="1">
    <source>
        <dbReference type="SAM" id="MobiDB-lite"/>
    </source>
</evidence>
<comment type="caution">
    <text evidence="2">The sequence shown here is derived from an EMBL/GenBank/DDBJ whole genome shotgun (WGS) entry which is preliminary data.</text>
</comment>
<protein>
    <submittedName>
        <fullName evidence="2">Uncharacterized protein</fullName>
    </submittedName>
</protein>
<reference evidence="2" key="1">
    <citation type="submission" date="2020-10" db="EMBL/GenBank/DDBJ databases">
        <title>High-Quality Genome Resource of Clonostachys rosea strain S41 by Oxford Nanopore Long-Read Sequencing.</title>
        <authorList>
            <person name="Wang H."/>
        </authorList>
    </citation>
    <scope>NUCLEOTIDE SEQUENCE</scope>
    <source>
        <strain evidence="2">S41</strain>
    </source>
</reference>
<proteinExistence type="predicted"/>